<proteinExistence type="predicted"/>
<dbReference type="EMBL" id="CAJVPZ010033566">
    <property type="protein sequence ID" value="CAG8744706.1"/>
    <property type="molecule type" value="Genomic_DNA"/>
</dbReference>
<reference evidence="1" key="1">
    <citation type="submission" date="2021-06" db="EMBL/GenBank/DDBJ databases">
        <authorList>
            <person name="Kallberg Y."/>
            <person name="Tangrot J."/>
            <person name="Rosling A."/>
        </authorList>
    </citation>
    <scope>NUCLEOTIDE SEQUENCE</scope>
    <source>
        <strain evidence="1">IN212</strain>
    </source>
</reference>
<feature type="non-terminal residue" evidence="1">
    <location>
        <position position="126"/>
    </location>
</feature>
<accession>A0A9N9NLL4</accession>
<comment type="caution">
    <text evidence="1">The sequence shown here is derived from an EMBL/GenBank/DDBJ whole genome shotgun (WGS) entry which is preliminary data.</text>
</comment>
<sequence length="126" mass="14556">MKENSEYYHIIDDSEYYYNNNFIIETAKNSVAPSEISCSSETATSSIQPMPLSTYNRKEPSFTHEYFETTVNQKGEEVRVCKVINEDGEKCGTEYKNIRSSTGNLITHLRDTHEIVSQDDRENIKK</sequence>
<keyword evidence="2" id="KW-1185">Reference proteome</keyword>
<evidence type="ECO:0000313" key="1">
    <source>
        <dbReference type="EMBL" id="CAG8744706.1"/>
    </source>
</evidence>
<name>A0A9N9NLL4_9GLOM</name>
<dbReference type="Proteomes" id="UP000789396">
    <property type="component" value="Unassembled WGS sequence"/>
</dbReference>
<dbReference type="OrthoDB" id="2432905at2759"/>
<protein>
    <submittedName>
        <fullName evidence="1">2744_t:CDS:1</fullName>
    </submittedName>
</protein>
<dbReference type="AlphaFoldDB" id="A0A9N9NLL4"/>
<evidence type="ECO:0000313" key="2">
    <source>
        <dbReference type="Proteomes" id="UP000789396"/>
    </source>
</evidence>
<organism evidence="1 2">
    <name type="scientific">Racocetra fulgida</name>
    <dbReference type="NCBI Taxonomy" id="60492"/>
    <lineage>
        <taxon>Eukaryota</taxon>
        <taxon>Fungi</taxon>
        <taxon>Fungi incertae sedis</taxon>
        <taxon>Mucoromycota</taxon>
        <taxon>Glomeromycotina</taxon>
        <taxon>Glomeromycetes</taxon>
        <taxon>Diversisporales</taxon>
        <taxon>Gigasporaceae</taxon>
        <taxon>Racocetra</taxon>
    </lineage>
</organism>
<gene>
    <name evidence="1" type="ORF">RFULGI_LOCUS13137</name>
</gene>